<organism evidence="2 4">
    <name type="scientific">Mycoplasmopsis cynos</name>
    <dbReference type="NCBI Taxonomy" id="171284"/>
    <lineage>
        <taxon>Bacteria</taxon>
        <taxon>Bacillati</taxon>
        <taxon>Mycoplasmatota</taxon>
        <taxon>Mycoplasmoidales</taxon>
        <taxon>Metamycoplasmataceae</taxon>
        <taxon>Mycoplasmopsis</taxon>
    </lineage>
</organism>
<dbReference type="EMBL" id="LR214986">
    <property type="protein sequence ID" value="VEU64984.1"/>
    <property type="molecule type" value="Genomic_DNA"/>
</dbReference>
<feature type="transmembrane region" description="Helical" evidence="1">
    <location>
        <begin position="27"/>
        <end position="48"/>
    </location>
</feature>
<dbReference type="Proteomes" id="UP000289506">
    <property type="component" value="Plasmid 13"/>
</dbReference>
<dbReference type="RefSeq" id="WP_015287576.1">
    <property type="nucleotide sequence ID" value="NZ_CP140753.1"/>
</dbReference>
<dbReference type="GeneID" id="74932266"/>
<evidence type="ECO:0000313" key="4">
    <source>
        <dbReference type="Proteomes" id="UP000289506"/>
    </source>
</evidence>
<reference evidence="3 5" key="2">
    <citation type="submission" date="2023-12" db="EMBL/GenBank/DDBJ databases">
        <title>Hybrid Genome Assemblies of Mycoplasma cynos and Mycoplasma felis isolated from Dogs and Cats with Infectious Respiratory Disease.</title>
        <authorList>
            <person name="Framst I."/>
            <person name="Cai H."/>
            <person name="Ramesh P."/>
            <person name="Maboni G."/>
        </authorList>
    </citation>
    <scope>NUCLEOTIDE SEQUENCE [LARGE SCALE GENOMIC DNA]</scope>
    <source>
        <strain evidence="3 5">30510</strain>
    </source>
</reference>
<keyword evidence="1" id="KW-0812">Transmembrane</keyword>
<evidence type="ECO:0000256" key="1">
    <source>
        <dbReference type="SAM" id="Phobius"/>
    </source>
</evidence>
<name>A0A449AIZ1_9BACT</name>
<gene>
    <name evidence="2" type="ORF">NCTC10142_00755</name>
    <name evidence="3" type="ORF">RRG46_03375</name>
</gene>
<dbReference type="AlphaFoldDB" id="A0A449AIZ1"/>
<evidence type="ECO:0000313" key="2">
    <source>
        <dbReference type="EMBL" id="VEU64984.1"/>
    </source>
</evidence>
<geneLocation type="plasmid" evidence="2 4">
    <name>13</name>
</geneLocation>
<evidence type="ECO:0000313" key="3">
    <source>
        <dbReference type="EMBL" id="WQQ19860.1"/>
    </source>
</evidence>
<accession>A0A449AIZ1</accession>
<protein>
    <submittedName>
        <fullName evidence="2">Uncharacterized protein</fullName>
    </submittedName>
</protein>
<evidence type="ECO:0000313" key="5">
    <source>
        <dbReference type="Proteomes" id="UP001327314"/>
    </source>
</evidence>
<dbReference type="OMA" id="QDTERTT"/>
<sequence length="119" mass="13950">MNITITKYFEINPFYNEKVSNIPGNKIALIIIGAIFIVIGLLFFLYYIKISIKKLREFKERQLQTYYNDNPKKTHLPYERTGLYIPSWERVKFNFPLFFGILVIFIGVAFIAGNTLSTL</sequence>
<reference evidence="2 4" key="1">
    <citation type="submission" date="2019-01" db="EMBL/GenBank/DDBJ databases">
        <authorList>
            <consortium name="Pathogen Informatics"/>
        </authorList>
    </citation>
    <scope>NUCLEOTIDE SEQUENCE [LARGE SCALE GENOMIC DNA]</scope>
    <source>
        <strain evidence="2 4">NCTC10142</strain>
        <plasmid evidence="4">13</plasmid>
    </source>
</reference>
<dbReference type="EMBL" id="CP141046">
    <property type="protein sequence ID" value="WQQ19860.1"/>
    <property type="molecule type" value="Genomic_DNA"/>
</dbReference>
<keyword evidence="1" id="KW-0472">Membrane</keyword>
<feature type="transmembrane region" description="Helical" evidence="1">
    <location>
        <begin position="93"/>
        <end position="113"/>
    </location>
</feature>
<dbReference type="Proteomes" id="UP001327314">
    <property type="component" value="Chromosome"/>
</dbReference>
<keyword evidence="2" id="KW-0614">Plasmid</keyword>
<keyword evidence="1" id="KW-1133">Transmembrane helix</keyword>
<proteinExistence type="predicted"/>